<dbReference type="Pfam" id="PF12537">
    <property type="entry name" value="GPHR_N"/>
    <property type="match status" value="1"/>
</dbReference>
<evidence type="ECO:0000259" key="7">
    <source>
        <dbReference type="Pfam" id="PF12537"/>
    </source>
</evidence>
<proteinExistence type="predicted"/>
<evidence type="ECO:0000313" key="8">
    <source>
        <dbReference type="EMBL" id="CDF88794.1"/>
    </source>
</evidence>
<keyword evidence="3 5" id="KW-1133">Transmembrane helix</keyword>
<feature type="transmembrane region" description="Helical" evidence="5">
    <location>
        <begin position="506"/>
        <end position="527"/>
    </location>
</feature>
<feature type="domain" description="Abscisic acid G-protein coupled receptor-like" evidence="6">
    <location>
        <begin position="303"/>
        <end position="523"/>
    </location>
</feature>
<evidence type="ECO:0000256" key="4">
    <source>
        <dbReference type="ARBA" id="ARBA00023136"/>
    </source>
</evidence>
<evidence type="ECO:0000256" key="5">
    <source>
        <dbReference type="SAM" id="Phobius"/>
    </source>
</evidence>
<dbReference type="InterPro" id="IPR022535">
    <property type="entry name" value="Golgi_pH-regulator_cons_dom"/>
</dbReference>
<dbReference type="InterPro" id="IPR025969">
    <property type="entry name" value="ABA_GPCR_dom"/>
</dbReference>
<gene>
    <name evidence="8" type="ORF">BN860_02080g</name>
</gene>
<dbReference type="EMBL" id="HG316456">
    <property type="protein sequence ID" value="CDF88794.1"/>
    <property type="molecule type" value="Genomic_DNA"/>
</dbReference>
<protein>
    <submittedName>
        <fullName evidence="8">ZYBA0S03-02080g1_1</fullName>
    </submittedName>
</protein>
<dbReference type="PANTHER" id="PTHR15948:SF0">
    <property type="entry name" value="GOLGI PH REGULATOR A-RELATED"/>
    <property type="match status" value="1"/>
</dbReference>
<dbReference type="GO" id="GO:0016020">
    <property type="term" value="C:membrane"/>
    <property type="evidence" value="ECO:0007669"/>
    <property type="project" value="UniProtKB-SubCell"/>
</dbReference>
<keyword evidence="2 5" id="KW-0812">Transmembrane</keyword>
<feature type="transmembrane region" description="Helical" evidence="5">
    <location>
        <begin position="186"/>
        <end position="208"/>
    </location>
</feature>
<dbReference type="Proteomes" id="UP000019375">
    <property type="component" value="Unassembled WGS sequence"/>
</dbReference>
<dbReference type="OrthoDB" id="264392at2759"/>
<evidence type="ECO:0000313" key="9">
    <source>
        <dbReference type="Proteomes" id="UP000019375"/>
    </source>
</evidence>
<evidence type="ECO:0000256" key="2">
    <source>
        <dbReference type="ARBA" id="ARBA00022692"/>
    </source>
</evidence>
<comment type="subcellular location">
    <subcellularLocation>
        <location evidence="1">Membrane</location>
        <topology evidence="1">Multi-pass membrane protein</topology>
    </subcellularLocation>
</comment>
<feature type="transmembrane region" description="Helical" evidence="5">
    <location>
        <begin position="114"/>
        <end position="140"/>
    </location>
</feature>
<accession>A0A8J2T5T2</accession>
<keyword evidence="4 5" id="KW-0472">Membrane</keyword>
<keyword evidence="9" id="KW-1185">Reference proteome</keyword>
<evidence type="ECO:0000256" key="1">
    <source>
        <dbReference type="ARBA" id="ARBA00004141"/>
    </source>
</evidence>
<feature type="transmembrane region" description="Helical" evidence="5">
    <location>
        <begin position="388"/>
        <end position="413"/>
    </location>
</feature>
<feature type="transmembrane region" description="Helical" evidence="5">
    <location>
        <begin position="311"/>
        <end position="329"/>
    </location>
</feature>
<dbReference type="AlphaFoldDB" id="A0A8J2T5T2"/>
<feature type="transmembrane region" description="Helical" evidence="5">
    <location>
        <begin position="6"/>
        <end position="27"/>
    </location>
</feature>
<feature type="transmembrane region" description="Helical" evidence="5">
    <location>
        <begin position="79"/>
        <end position="99"/>
    </location>
</feature>
<dbReference type="PANTHER" id="PTHR15948">
    <property type="entry name" value="G-PROTEIN COUPLED RECEPTOR 89-RELATED"/>
    <property type="match status" value="1"/>
</dbReference>
<sequence>MGDAAMLIGLIITAIVTFHWSYSSLWFEVGRLFEGVATTSNKAIIENIPKLEIDDNHMFYKFYANYSVSSSKILQAMRILFCVAMVSYAVTIEIVLWQIKTADEKQQTNFIASYIWPLISVALSILLILVQPFFALMLLLNKFFHDKMDVDSLVIITSTSLLSSITALNFTTIGPFKYTENVLTKLSIVGITIMAILSAVASVSTLYYTYLMLKSKLCGVSSDYTNRVLDDNSTGTLLWYADELVKKRMESYRKHMEEDIKILRRLDQEPNGKNSPMRDQLVEKIGWYQLELGQLDSRLQEPKYRQTAKKLFHFFFMVYCFYKVIMTFTKRIPVIVSDSFKNNQNEQLEENNLGADPLAITIANILDILFFRFNYQHDLDALTRQISLVISTSLFVCSFSTVATTISYMVALLPTRFRVLAMYAIHSGENMSELPHFKKGVKQLPIRKAPSIIKNLFISELSGIYVVATILTIRSNLPFEVSQRVNDLLGERFAVPNVVIDSWFEIIYGTFCVLTMFGIKFVEWTLLAS</sequence>
<reference evidence="9" key="1">
    <citation type="journal article" date="2013" name="Genome Announc.">
        <title>Genome sequence of the food spoilage yeast Zygosaccharomyces bailii CLIB 213(T).</title>
        <authorList>
            <person name="Galeote V."/>
            <person name="Bigey F."/>
            <person name="Devillers H."/>
            <person name="Neuveglise C."/>
            <person name="Dequin S."/>
        </authorList>
    </citation>
    <scope>NUCLEOTIDE SEQUENCE [LARGE SCALE GENOMIC DNA]</scope>
    <source>
        <strain evidence="9">CLIB 213 / ATCC 58445 / CBS 680 / CCRC 21525 / NBRC 1098 / NCYC 1416 / NRRL Y-2227</strain>
    </source>
</reference>
<evidence type="ECO:0000259" key="6">
    <source>
        <dbReference type="Pfam" id="PF12430"/>
    </source>
</evidence>
<evidence type="ECO:0000256" key="3">
    <source>
        <dbReference type="ARBA" id="ARBA00022989"/>
    </source>
</evidence>
<dbReference type="InterPro" id="IPR015672">
    <property type="entry name" value="GPHR/GTG"/>
</dbReference>
<feature type="domain" description="Golgi pH regulator conserved" evidence="7">
    <location>
        <begin position="176"/>
        <end position="221"/>
    </location>
</feature>
<organism evidence="8 9">
    <name type="scientific">Zygosaccharomyces bailii (strain CLIB 213 / ATCC 58445 / CBS 680 / BCRC 21525 / NBRC 1098 / NCYC 1416 / NRRL Y-2227)</name>
    <dbReference type="NCBI Taxonomy" id="1333698"/>
    <lineage>
        <taxon>Eukaryota</taxon>
        <taxon>Fungi</taxon>
        <taxon>Dikarya</taxon>
        <taxon>Ascomycota</taxon>
        <taxon>Saccharomycotina</taxon>
        <taxon>Saccharomycetes</taxon>
        <taxon>Saccharomycetales</taxon>
        <taxon>Saccharomycetaceae</taxon>
        <taxon>Zygosaccharomyces</taxon>
    </lineage>
</organism>
<name>A0A8J2T5T2_ZYGB2</name>
<dbReference type="Pfam" id="PF12430">
    <property type="entry name" value="ABA_GPCR"/>
    <property type="match status" value="1"/>
</dbReference>
<feature type="transmembrane region" description="Helical" evidence="5">
    <location>
        <begin position="152"/>
        <end position="174"/>
    </location>
</feature>